<reference evidence="7" key="2">
    <citation type="submission" date="2021-04" db="EMBL/GenBank/DDBJ databases">
        <authorList>
            <person name="Gilroy R."/>
        </authorList>
    </citation>
    <scope>NUCLEOTIDE SEQUENCE</scope>
    <source>
        <strain evidence="7">ChiHjej9B8-1298</strain>
    </source>
</reference>
<accession>A0A9D2E8V8</accession>
<evidence type="ECO:0000256" key="1">
    <source>
        <dbReference type="ARBA" id="ARBA00000971"/>
    </source>
</evidence>
<keyword evidence="2 3" id="KW-0697">Rotamase</keyword>
<name>A0A9D2E8V8_9BACE</name>
<evidence type="ECO:0000313" key="7">
    <source>
        <dbReference type="EMBL" id="HIZ33343.1"/>
    </source>
</evidence>
<dbReference type="GO" id="GO:0003755">
    <property type="term" value="F:peptidyl-prolyl cis-trans isomerase activity"/>
    <property type="evidence" value="ECO:0007669"/>
    <property type="project" value="UniProtKB-UniRule"/>
</dbReference>
<comment type="similarity">
    <text evidence="4">Belongs to the FKBP-type PPIase family.</text>
</comment>
<feature type="domain" description="PPIase FKBP-type" evidence="6">
    <location>
        <begin position="109"/>
        <end position="217"/>
    </location>
</feature>
<comment type="catalytic activity">
    <reaction evidence="1 3 4">
        <text>[protein]-peptidylproline (omega=180) = [protein]-peptidylproline (omega=0)</text>
        <dbReference type="Rhea" id="RHEA:16237"/>
        <dbReference type="Rhea" id="RHEA-COMP:10747"/>
        <dbReference type="Rhea" id="RHEA-COMP:10748"/>
        <dbReference type="ChEBI" id="CHEBI:83833"/>
        <dbReference type="ChEBI" id="CHEBI:83834"/>
        <dbReference type="EC" id="5.2.1.8"/>
    </reaction>
</comment>
<sequence>MKSTILSLLSLVSLFLLASCEETTVPGTYDNWRERNDAFLDSIRTETGDNYLVWRNPGTRVTTDLGETPMTLGKLYAIEVQDGGTTDGLQYTYAKKLVDNPDGTRLLATDNVEVYYYGTLINGEEFDGNFEGFGALDQEIPLNSADMKWPTDFDTPATMEVDGLIGGVKWVLQHARTGERWLIHVPYYSGVGYGESDNNSIPGCSVLTFDFVIGDIVED</sequence>
<feature type="signal peptide" evidence="5">
    <location>
        <begin position="1"/>
        <end position="18"/>
    </location>
</feature>
<dbReference type="InterPro" id="IPR001179">
    <property type="entry name" value="PPIase_FKBP_dom"/>
</dbReference>
<dbReference type="PROSITE" id="PS50059">
    <property type="entry name" value="FKBP_PPIASE"/>
    <property type="match status" value="1"/>
</dbReference>
<evidence type="ECO:0000256" key="5">
    <source>
        <dbReference type="SAM" id="SignalP"/>
    </source>
</evidence>
<evidence type="ECO:0000256" key="4">
    <source>
        <dbReference type="RuleBase" id="RU003915"/>
    </source>
</evidence>
<dbReference type="EMBL" id="DXBX01000058">
    <property type="protein sequence ID" value="HIZ33343.1"/>
    <property type="molecule type" value="Genomic_DNA"/>
</dbReference>
<dbReference type="AlphaFoldDB" id="A0A9D2E8V8"/>
<evidence type="ECO:0000259" key="6">
    <source>
        <dbReference type="PROSITE" id="PS50059"/>
    </source>
</evidence>
<comment type="caution">
    <text evidence="7">The sequence shown here is derived from an EMBL/GenBank/DDBJ whole genome shotgun (WGS) entry which is preliminary data.</text>
</comment>
<organism evidence="7 8">
    <name type="scientific">Candidatus Bacteroides merdigallinarum</name>
    <dbReference type="NCBI Taxonomy" id="2838473"/>
    <lineage>
        <taxon>Bacteria</taxon>
        <taxon>Pseudomonadati</taxon>
        <taxon>Bacteroidota</taxon>
        <taxon>Bacteroidia</taxon>
        <taxon>Bacteroidales</taxon>
        <taxon>Bacteroidaceae</taxon>
        <taxon>Bacteroides</taxon>
    </lineage>
</organism>
<dbReference type="SUPFAM" id="SSF54534">
    <property type="entry name" value="FKBP-like"/>
    <property type="match status" value="1"/>
</dbReference>
<keyword evidence="5" id="KW-0732">Signal</keyword>
<evidence type="ECO:0000256" key="3">
    <source>
        <dbReference type="PROSITE-ProRule" id="PRU00277"/>
    </source>
</evidence>
<protein>
    <recommendedName>
        <fullName evidence="4">Peptidyl-prolyl cis-trans isomerase</fullName>
        <ecNumber evidence="4">5.2.1.8</ecNumber>
    </recommendedName>
</protein>
<dbReference type="Proteomes" id="UP000824028">
    <property type="component" value="Unassembled WGS sequence"/>
</dbReference>
<evidence type="ECO:0000313" key="8">
    <source>
        <dbReference type="Proteomes" id="UP000824028"/>
    </source>
</evidence>
<gene>
    <name evidence="7" type="ORF">H9814_07385</name>
</gene>
<dbReference type="Gene3D" id="3.10.50.40">
    <property type="match status" value="1"/>
</dbReference>
<reference evidence="7" key="1">
    <citation type="journal article" date="2021" name="PeerJ">
        <title>Extensive microbial diversity within the chicken gut microbiome revealed by metagenomics and culture.</title>
        <authorList>
            <person name="Gilroy R."/>
            <person name="Ravi A."/>
            <person name="Getino M."/>
            <person name="Pursley I."/>
            <person name="Horton D.L."/>
            <person name="Alikhan N.F."/>
            <person name="Baker D."/>
            <person name="Gharbi K."/>
            <person name="Hall N."/>
            <person name="Watson M."/>
            <person name="Adriaenssens E.M."/>
            <person name="Foster-Nyarko E."/>
            <person name="Jarju S."/>
            <person name="Secka A."/>
            <person name="Antonio M."/>
            <person name="Oren A."/>
            <person name="Chaudhuri R.R."/>
            <person name="La Ragione R."/>
            <person name="Hildebrand F."/>
            <person name="Pallen M.J."/>
        </authorList>
    </citation>
    <scope>NUCLEOTIDE SEQUENCE</scope>
    <source>
        <strain evidence="7">ChiHjej9B8-1298</strain>
    </source>
</reference>
<proteinExistence type="inferred from homology"/>
<evidence type="ECO:0000256" key="2">
    <source>
        <dbReference type="ARBA" id="ARBA00023110"/>
    </source>
</evidence>
<keyword evidence="3 4" id="KW-0413">Isomerase</keyword>
<dbReference type="PROSITE" id="PS51257">
    <property type="entry name" value="PROKAR_LIPOPROTEIN"/>
    <property type="match status" value="1"/>
</dbReference>
<dbReference type="InterPro" id="IPR046357">
    <property type="entry name" value="PPIase_dom_sf"/>
</dbReference>
<feature type="chain" id="PRO_5038604131" description="Peptidyl-prolyl cis-trans isomerase" evidence="5">
    <location>
        <begin position="19"/>
        <end position="219"/>
    </location>
</feature>
<dbReference type="Pfam" id="PF00254">
    <property type="entry name" value="FKBP_C"/>
    <property type="match status" value="1"/>
</dbReference>
<dbReference type="EC" id="5.2.1.8" evidence="4"/>